<reference evidence="1 2" key="1">
    <citation type="submission" date="2020-04" db="EMBL/GenBank/DDBJ databases">
        <title>Vibrio sp. SM6, a novel species isolated from seawater.</title>
        <authorList>
            <person name="Wang X."/>
        </authorList>
    </citation>
    <scope>NUCLEOTIDE SEQUENCE [LARGE SCALE GENOMIC DNA]</scope>
    <source>
        <strain evidence="1 2">SM6</strain>
    </source>
</reference>
<dbReference type="PANTHER" id="PTHR37519:SF1">
    <property type="entry name" value="DIHYDROXYBIPHENYL DIOXYGENASE DOMAIN-CONTAINING PROTEIN"/>
    <property type="match status" value="1"/>
</dbReference>
<gene>
    <name evidence="1" type="ORF">HGP28_01505</name>
</gene>
<accession>A0A7X8TN08</accession>
<dbReference type="InterPro" id="IPR010393">
    <property type="entry name" value="DUF991_YecM-like"/>
</dbReference>
<protein>
    <submittedName>
        <fullName evidence="1">VOC family protein</fullName>
    </submittedName>
</protein>
<comment type="caution">
    <text evidence="1">The sequence shown here is derived from an EMBL/GenBank/DDBJ whole genome shotgun (WGS) entry which is preliminary data.</text>
</comment>
<proteinExistence type="predicted"/>
<dbReference type="PANTHER" id="PTHR37519">
    <property type="match status" value="1"/>
</dbReference>
<dbReference type="EMBL" id="JABAIK010000001">
    <property type="protein sequence ID" value="NLS11565.1"/>
    <property type="molecule type" value="Genomic_DNA"/>
</dbReference>
<evidence type="ECO:0000313" key="2">
    <source>
        <dbReference type="Proteomes" id="UP000535589"/>
    </source>
</evidence>
<dbReference type="GO" id="GO:0005829">
    <property type="term" value="C:cytosol"/>
    <property type="evidence" value="ECO:0007669"/>
    <property type="project" value="TreeGrafter"/>
</dbReference>
<name>A0A7X8TN08_9VIBR</name>
<keyword evidence="2" id="KW-1185">Reference proteome</keyword>
<dbReference type="SUPFAM" id="SSF54593">
    <property type="entry name" value="Glyoxalase/Bleomycin resistance protein/Dihydroxybiphenyl dioxygenase"/>
    <property type="match status" value="1"/>
</dbReference>
<dbReference type="NCBIfam" id="NF008683">
    <property type="entry name" value="PRK11700.1-6"/>
    <property type="match status" value="1"/>
</dbReference>
<dbReference type="Proteomes" id="UP000535589">
    <property type="component" value="Unassembled WGS sequence"/>
</dbReference>
<dbReference type="InterPro" id="IPR029068">
    <property type="entry name" value="Glyas_Bleomycin-R_OHBP_Dase"/>
</dbReference>
<evidence type="ECO:0000313" key="1">
    <source>
        <dbReference type="EMBL" id="NLS11565.1"/>
    </source>
</evidence>
<organism evidence="1 2">
    <name type="scientific">Vibrio agarilyticus</name>
    <dbReference type="NCBI Taxonomy" id="2726741"/>
    <lineage>
        <taxon>Bacteria</taxon>
        <taxon>Pseudomonadati</taxon>
        <taxon>Pseudomonadota</taxon>
        <taxon>Gammaproteobacteria</taxon>
        <taxon>Vibrionales</taxon>
        <taxon>Vibrionaceae</taxon>
        <taxon>Vibrio</taxon>
    </lineage>
</organism>
<sequence length="208" mass="23139">MTDVLHALHHERLLPEQMLSDLPAFIEKIKQLAQDLKLDITQLQADHVALRINDEALAHAAHQAWLEHGQMLSTAQINGRPIVVLKFTHPIEIGAWQIACLELPYPAKGKLYPRQGWEHIEFVIPAPFVSASASDYLSVLQHQNPNFANALEQAESRGISIKLSSPKGEGERLANPTVAFKRQGVCIKLHPHSLLDIVASEQADTRPT</sequence>
<dbReference type="RefSeq" id="WP_168834657.1">
    <property type="nucleotide sequence ID" value="NZ_JABAIK010000001.1"/>
</dbReference>
<dbReference type="Gene3D" id="3.10.180.10">
    <property type="entry name" value="2,3-Dihydroxybiphenyl 1,2-Dioxygenase, domain 1"/>
    <property type="match status" value="1"/>
</dbReference>
<dbReference type="Pfam" id="PF06185">
    <property type="entry name" value="YecM"/>
    <property type="match status" value="1"/>
</dbReference>
<dbReference type="AlphaFoldDB" id="A0A7X8TN08"/>